<dbReference type="EMBL" id="GBEZ01008847">
    <property type="protein sequence ID" value="JAC76714.1"/>
    <property type="molecule type" value="Transcribed_RNA"/>
</dbReference>
<name>A0A061S144_9CHLO</name>
<organism evidence="1">
    <name type="scientific">Tetraselmis sp. GSL018</name>
    <dbReference type="NCBI Taxonomy" id="582737"/>
    <lineage>
        <taxon>Eukaryota</taxon>
        <taxon>Viridiplantae</taxon>
        <taxon>Chlorophyta</taxon>
        <taxon>core chlorophytes</taxon>
        <taxon>Chlorodendrophyceae</taxon>
        <taxon>Chlorodendrales</taxon>
        <taxon>Chlorodendraceae</taxon>
        <taxon>Tetraselmis</taxon>
    </lineage>
</organism>
<feature type="non-terminal residue" evidence="1">
    <location>
        <position position="1"/>
    </location>
</feature>
<reference evidence="1" key="1">
    <citation type="submission" date="2014-05" db="EMBL/GenBank/DDBJ databases">
        <title>The transcriptome of the halophilic microalga Tetraselmis sp. GSL018 isolated from the Great Salt Lake, Utah.</title>
        <authorList>
            <person name="Jinkerson R.E."/>
            <person name="D'Adamo S."/>
            <person name="Posewitz M.C."/>
        </authorList>
    </citation>
    <scope>NUCLEOTIDE SEQUENCE</scope>
    <source>
        <strain evidence="1">GSL018</strain>
    </source>
</reference>
<sequence>AVREVGVEVAEAVGEERKAALVCLGEALEEAVAGASRARWRPKPRAPRRG</sequence>
<accession>A0A061S144</accession>
<proteinExistence type="predicted"/>
<dbReference type="AlphaFoldDB" id="A0A061S144"/>
<protein>
    <submittedName>
        <fullName evidence="1">Uncharacterized protein</fullName>
    </submittedName>
</protein>
<evidence type="ECO:0000313" key="1">
    <source>
        <dbReference type="EMBL" id="JAC76714.1"/>
    </source>
</evidence>
<gene>
    <name evidence="1" type="ORF">TSPGSL018_19447</name>
</gene>